<evidence type="ECO:0008006" key="5">
    <source>
        <dbReference type="Google" id="ProtNLM"/>
    </source>
</evidence>
<reference evidence="1 4" key="1">
    <citation type="submission" date="2023-07" db="EMBL/GenBank/DDBJ databases">
        <authorList>
            <person name="Peeters C."/>
        </authorList>
    </citation>
    <scope>NUCLEOTIDE SEQUENCE</scope>
    <source>
        <strain evidence="2 4">R-77569</strain>
        <strain evidence="1">R-77591</strain>
    </source>
</reference>
<comment type="caution">
    <text evidence="1">The sequence shown here is derived from an EMBL/GenBank/DDBJ whole genome shotgun (WGS) entry which is preliminary data.</text>
</comment>
<evidence type="ECO:0000313" key="2">
    <source>
        <dbReference type="EMBL" id="CAJ0886582.1"/>
    </source>
</evidence>
<dbReference type="RefSeq" id="WP_244190918.1">
    <property type="nucleotide sequence ID" value="NZ_CATVXE010000013.1"/>
</dbReference>
<dbReference type="EMBL" id="CAUDKV010000018">
    <property type="protein sequence ID" value="CAJ0886582.1"/>
    <property type="molecule type" value="Genomic_DNA"/>
</dbReference>
<dbReference type="AlphaFoldDB" id="A0AAD2EK04"/>
<accession>A0AAD2EK04</accession>
<dbReference type="Proteomes" id="UP001190452">
    <property type="component" value="Unassembled WGS sequence"/>
</dbReference>
<dbReference type="EMBL" id="CATVXE010000013">
    <property type="protein sequence ID" value="CAJ0687398.1"/>
    <property type="molecule type" value="Genomic_DNA"/>
</dbReference>
<evidence type="ECO:0000313" key="3">
    <source>
        <dbReference type="Proteomes" id="UP001190002"/>
    </source>
</evidence>
<proteinExistence type="predicted"/>
<evidence type="ECO:0000313" key="4">
    <source>
        <dbReference type="Proteomes" id="UP001190452"/>
    </source>
</evidence>
<organism evidence="1 3">
    <name type="scientific">Ralstonia mannitolilytica</name>
    <dbReference type="NCBI Taxonomy" id="105219"/>
    <lineage>
        <taxon>Bacteria</taxon>
        <taxon>Pseudomonadati</taxon>
        <taxon>Pseudomonadota</taxon>
        <taxon>Betaproteobacteria</taxon>
        <taxon>Burkholderiales</taxon>
        <taxon>Burkholderiaceae</taxon>
        <taxon>Ralstonia</taxon>
    </lineage>
</organism>
<protein>
    <recommendedName>
        <fullName evidence="5">Serine kinase/phosphatase</fullName>
    </recommendedName>
</protein>
<keyword evidence="4" id="KW-1185">Reference proteome</keyword>
<sequence length="80" mass="8344">MTPIHRIDLAASQADGIPASRAANDRAAAQARSTMQAVTFAATEDMLTAARLEDALNHAQTLAKLMESGPKAAKDLLAQA</sequence>
<gene>
    <name evidence="2" type="ORF">R77569_03731</name>
    <name evidence="1" type="ORF">R77591_03075</name>
</gene>
<evidence type="ECO:0000313" key="1">
    <source>
        <dbReference type="EMBL" id="CAJ0687398.1"/>
    </source>
</evidence>
<dbReference type="Proteomes" id="UP001190002">
    <property type="component" value="Unassembled WGS sequence"/>
</dbReference>
<name>A0AAD2EK04_9RALS</name>